<reference evidence="1 2" key="1">
    <citation type="submission" date="2014-04" db="EMBL/GenBank/DDBJ databases">
        <title>Genome evolution of avian class.</title>
        <authorList>
            <person name="Zhang G."/>
            <person name="Li C."/>
        </authorList>
    </citation>
    <scope>NUCLEOTIDE SEQUENCE [LARGE SCALE GENOMIC DNA]</scope>
    <source>
        <strain evidence="1">BGI_N332</strain>
    </source>
</reference>
<gene>
    <name evidence="1" type="ORF">N332_03717</name>
</gene>
<dbReference type="AlphaFoldDB" id="A0A091R4G2"/>
<dbReference type="InterPro" id="IPR013783">
    <property type="entry name" value="Ig-like_fold"/>
</dbReference>
<dbReference type="Proteomes" id="UP000053369">
    <property type="component" value="Unassembled WGS sequence"/>
</dbReference>
<accession>A0A091R4G2</accession>
<organism evidence="1 2">
    <name type="scientific">Mesitornis unicolor</name>
    <name type="common">brown roatelo</name>
    <dbReference type="NCBI Taxonomy" id="54374"/>
    <lineage>
        <taxon>Eukaryota</taxon>
        <taxon>Metazoa</taxon>
        <taxon>Chordata</taxon>
        <taxon>Craniata</taxon>
        <taxon>Vertebrata</taxon>
        <taxon>Euteleostomi</taxon>
        <taxon>Archelosauria</taxon>
        <taxon>Archosauria</taxon>
        <taxon>Dinosauria</taxon>
        <taxon>Saurischia</taxon>
        <taxon>Theropoda</taxon>
        <taxon>Coelurosauria</taxon>
        <taxon>Aves</taxon>
        <taxon>Neognathae</taxon>
        <taxon>Neoaves</taxon>
        <taxon>Columbimorphae</taxon>
        <taxon>Mesitornithiformes</taxon>
        <taxon>Mesitornithidae</taxon>
        <taxon>Mesitornis</taxon>
    </lineage>
</organism>
<keyword evidence="2" id="KW-1185">Reference proteome</keyword>
<dbReference type="Gene3D" id="2.60.40.10">
    <property type="entry name" value="Immunoglobulins"/>
    <property type="match status" value="1"/>
</dbReference>
<protein>
    <submittedName>
        <fullName evidence="1">Uncharacterized protein</fullName>
    </submittedName>
</protein>
<feature type="non-terminal residue" evidence="1">
    <location>
        <position position="108"/>
    </location>
</feature>
<dbReference type="EMBL" id="KK808929">
    <property type="protein sequence ID" value="KFQ34139.1"/>
    <property type="molecule type" value="Genomic_DNA"/>
</dbReference>
<evidence type="ECO:0000313" key="2">
    <source>
        <dbReference type="Proteomes" id="UP000053369"/>
    </source>
</evidence>
<name>A0A091R4G2_9AVES</name>
<feature type="non-terminal residue" evidence="1">
    <location>
        <position position="1"/>
    </location>
</feature>
<evidence type="ECO:0000313" key="1">
    <source>
        <dbReference type="EMBL" id="KFQ34139.1"/>
    </source>
</evidence>
<dbReference type="SUPFAM" id="SSF48726">
    <property type="entry name" value="Immunoglobulin"/>
    <property type="match status" value="1"/>
</dbReference>
<proteinExistence type="predicted"/>
<sequence length="108" mass="11830">GESLGILVQIHQDWVNGTAGQPALLPVSYRFKGAPQFPLSITWMFSNDSNVLVSCSVLNCSLDAKGVPANCSERFYPPYMYGDHTFFPTNGSLLLRALRLSDSGVYNV</sequence>
<dbReference type="InterPro" id="IPR036179">
    <property type="entry name" value="Ig-like_dom_sf"/>
</dbReference>